<dbReference type="GO" id="GO:0000160">
    <property type="term" value="P:phosphorelay signal transduction system"/>
    <property type="evidence" value="ECO:0007669"/>
    <property type="project" value="InterPro"/>
</dbReference>
<accession>A0A2W4THB4</accession>
<dbReference type="SMART" id="SM00448">
    <property type="entry name" value="REC"/>
    <property type="match status" value="1"/>
</dbReference>
<sequence>MRIACLVALVARQILVVDDEEAIRVIVQASLEFTAGWTVLVAASAVDGLQMARAERPDAVLIDVMMPGTGGVELLKLLRSHPLTADIPAIFLTAQIDLAEQETLKSLGDGVILKPFEPVAIAQKIRSILGWPD</sequence>
<dbReference type="InterPro" id="IPR001789">
    <property type="entry name" value="Sig_transdc_resp-reg_receiver"/>
</dbReference>
<dbReference type="Gene3D" id="3.40.50.2300">
    <property type="match status" value="1"/>
</dbReference>
<protein>
    <submittedName>
        <fullName evidence="4">Two-component system response regulator</fullName>
    </submittedName>
</protein>
<evidence type="ECO:0000313" key="5">
    <source>
        <dbReference type="Proteomes" id="UP000249354"/>
    </source>
</evidence>
<evidence type="ECO:0000256" key="1">
    <source>
        <dbReference type="ARBA" id="ARBA00022553"/>
    </source>
</evidence>
<dbReference type="EMBL" id="QBMC01000283">
    <property type="protein sequence ID" value="PZO08242.1"/>
    <property type="molecule type" value="Genomic_DNA"/>
</dbReference>
<dbReference type="AlphaFoldDB" id="A0A2W4THB4"/>
<dbReference type="InterPro" id="IPR050595">
    <property type="entry name" value="Bact_response_regulator"/>
</dbReference>
<name>A0A2W4THB4_9CYAN</name>
<dbReference type="Proteomes" id="UP000249354">
    <property type="component" value="Unassembled WGS sequence"/>
</dbReference>
<evidence type="ECO:0000313" key="4">
    <source>
        <dbReference type="EMBL" id="PZO08242.1"/>
    </source>
</evidence>
<keyword evidence="1 2" id="KW-0597">Phosphoprotein</keyword>
<dbReference type="Pfam" id="PF00072">
    <property type="entry name" value="Response_reg"/>
    <property type="match status" value="1"/>
</dbReference>
<evidence type="ECO:0000259" key="3">
    <source>
        <dbReference type="PROSITE" id="PS50110"/>
    </source>
</evidence>
<reference evidence="5" key="1">
    <citation type="submission" date="2018-04" db="EMBL/GenBank/DDBJ databases">
        <authorList>
            <person name="Cornet L."/>
        </authorList>
    </citation>
    <scope>NUCLEOTIDE SEQUENCE [LARGE SCALE GENOMIC DNA]</scope>
</reference>
<organism evidence="4 5">
    <name type="scientific">Leptolyngbya foveolarum</name>
    <dbReference type="NCBI Taxonomy" id="47253"/>
    <lineage>
        <taxon>Bacteria</taxon>
        <taxon>Bacillati</taxon>
        <taxon>Cyanobacteriota</taxon>
        <taxon>Cyanophyceae</taxon>
        <taxon>Leptolyngbyales</taxon>
        <taxon>Leptolyngbyaceae</taxon>
        <taxon>Leptolyngbya group</taxon>
        <taxon>Leptolyngbya</taxon>
    </lineage>
</organism>
<dbReference type="SUPFAM" id="SSF52172">
    <property type="entry name" value="CheY-like"/>
    <property type="match status" value="1"/>
</dbReference>
<comment type="caution">
    <text evidence="4">The sequence shown here is derived from an EMBL/GenBank/DDBJ whole genome shotgun (WGS) entry which is preliminary data.</text>
</comment>
<feature type="modified residue" description="4-aspartylphosphate" evidence="2">
    <location>
        <position position="63"/>
    </location>
</feature>
<dbReference type="InterPro" id="IPR011006">
    <property type="entry name" value="CheY-like_superfamily"/>
</dbReference>
<evidence type="ECO:0000256" key="2">
    <source>
        <dbReference type="PROSITE-ProRule" id="PRU00169"/>
    </source>
</evidence>
<feature type="domain" description="Response regulatory" evidence="3">
    <location>
        <begin position="13"/>
        <end position="129"/>
    </location>
</feature>
<dbReference type="PANTHER" id="PTHR44591:SF22">
    <property type="entry name" value="CHEY SUBFAMILY"/>
    <property type="match status" value="1"/>
</dbReference>
<dbReference type="PANTHER" id="PTHR44591">
    <property type="entry name" value="STRESS RESPONSE REGULATOR PROTEIN 1"/>
    <property type="match status" value="1"/>
</dbReference>
<proteinExistence type="predicted"/>
<gene>
    <name evidence="4" type="ORF">DCF25_22375</name>
</gene>
<reference evidence="4 5" key="2">
    <citation type="submission" date="2018-06" db="EMBL/GenBank/DDBJ databases">
        <title>Metagenomic assembly of (sub)arctic Cyanobacteria and their associated microbiome from non-axenic cultures.</title>
        <authorList>
            <person name="Baurain D."/>
        </authorList>
    </citation>
    <scope>NUCLEOTIDE SEQUENCE [LARGE SCALE GENOMIC DNA]</scope>
    <source>
        <strain evidence="4">ULC129bin1</strain>
    </source>
</reference>
<dbReference type="PROSITE" id="PS50110">
    <property type="entry name" value="RESPONSE_REGULATORY"/>
    <property type="match status" value="1"/>
</dbReference>